<protein>
    <recommendedName>
        <fullName evidence="5">Subtilisin</fullName>
    </recommendedName>
</protein>
<accession>A0A7S3Q412</accession>
<feature type="compositionally biased region" description="Acidic residues" evidence="1">
    <location>
        <begin position="262"/>
        <end position="277"/>
    </location>
</feature>
<keyword evidence="3" id="KW-0732">Signal</keyword>
<keyword evidence="2" id="KW-0812">Transmembrane</keyword>
<organism evidence="4">
    <name type="scientific">Chaetoceros debilis</name>
    <dbReference type="NCBI Taxonomy" id="122233"/>
    <lineage>
        <taxon>Eukaryota</taxon>
        <taxon>Sar</taxon>
        <taxon>Stramenopiles</taxon>
        <taxon>Ochrophyta</taxon>
        <taxon>Bacillariophyta</taxon>
        <taxon>Coscinodiscophyceae</taxon>
        <taxon>Chaetocerotophycidae</taxon>
        <taxon>Chaetocerotales</taxon>
        <taxon>Chaetocerotaceae</taxon>
        <taxon>Chaetoceros</taxon>
    </lineage>
</organism>
<feature type="transmembrane region" description="Helical" evidence="2">
    <location>
        <begin position="419"/>
        <end position="440"/>
    </location>
</feature>
<evidence type="ECO:0008006" key="5">
    <source>
        <dbReference type="Google" id="ProtNLM"/>
    </source>
</evidence>
<dbReference type="AlphaFoldDB" id="A0A7S3Q412"/>
<evidence type="ECO:0000313" key="4">
    <source>
        <dbReference type="EMBL" id="CAE0465285.1"/>
    </source>
</evidence>
<name>A0A7S3Q412_9STRA</name>
<gene>
    <name evidence="4" type="ORF">CDEB00056_LOCUS10126</name>
</gene>
<sequence>MKLTVALIASLVTGAFASRLTATAPKEIRVTEVKADSKLGMDLLSKSRILEDQNQNGDDQQEQGDTWIAGMALKFQGCHHVVQWNTEAEDEEDMRVETKRLARFRLCPVSSCSNNLAGGCNTGYGDYIVDLDDFLASYVEAKQEEEEDACETYREYNCDCEDGDDKDDAFDSDVCEYQCFQDAGMNECINYYQDNNNNNNNNNNNGEENDDQEQQDQIDISDYTTCAAYEGVEGNYYYDNGNQNNNNRNNNNYWNNNNNNNEEQENEQNGDDNENYDGDYYIGPYCSDDGGGVVLGMFTDEFCTAFADQYGGVRAFNAISGGQTLPNSSSTDSIVDFNCKSCQQVEEEEGEERRLEDNGAEAKEVCTNMYEVAGKCEENLFGYNSDQTSTSNSCSYIDAIKEMGKTGWFANRQATPHSIASTFIGISGALCVGLGGYVHYLKQKLDRGSIDLHSSGTLV</sequence>
<dbReference type="EMBL" id="HBIO01013009">
    <property type="protein sequence ID" value="CAE0465285.1"/>
    <property type="molecule type" value="Transcribed_RNA"/>
</dbReference>
<feature type="region of interest" description="Disordered" evidence="1">
    <location>
        <begin position="237"/>
        <end position="277"/>
    </location>
</feature>
<proteinExistence type="predicted"/>
<feature type="region of interest" description="Disordered" evidence="1">
    <location>
        <begin position="196"/>
        <end position="215"/>
    </location>
</feature>
<feature type="signal peptide" evidence="3">
    <location>
        <begin position="1"/>
        <end position="17"/>
    </location>
</feature>
<keyword evidence="2" id="KW-0472">Membrane</keyword>
<feature type="compositionally biased region" description="Low complexity" evidence="1">
    <location>
        <begin position="196"/>
        <end position="206"/>
    </location>
</feature>
<reference evidence="4" key="1">
    <citation type="submission" date="2021-01" db="EMBL/GenBank/DDBJ databases">
        <authorList>
            <person name="Corre E."/>
            <person name="Pelletier E."/>
            <person name="Niang G."/>
            <person name="Scheremetjew M."/>
            <person name="Finn R."/>
            <person name="Kale V."/>
            <person name="Holt S."/>
            <person name="Cochrane G."/>
            <person name="Meng A."/>
            <person name="Brown T."/>
            <person name="Cohen L."/>
        </authorList>
    </citation>
    <scope>NUCLEOTIDE SEQUENCE</scope>
    <source>
        <strain evidence="4">MM31A-1</strain>
    </source>
</reference>
<feature type="compositionally biased region" description="Low complexity" evidence="1">
    <location>
        <begin position="237"/>
        <end position="261"/>
    </location>
</feature>
<evidence type="ECO:0000256" key="1">
    <source>
        <dbReference type="SAM" id="MobiDB-lite"/>
    </source>
</evidence>
<feature type="chain" id="PRO_5030952222" description="Subtilisin" evidence="3">
    <location>
        <begin position="18"/>
        <end position="459"/>
    </location>
</feature>
<keyword evidence="2" id="KW-1133">Transmembrane helix</keyword>
<evidence type="ECO:0000256" key="3">
    <source>
        <dbReference type="SAM" id="SignalP"/>
    </source>
</evidence>
<evidence type="ECO:0000256" key="2">
    <source>
        <dbReference type="SAM" id="Phobius"/>
    </source>
</evidence>